<dbReference type="InterPro" id="IPR011115">
    <property type="entry name" value="SecA_DEAD"/>
</dbReference>
<dbReference type="Pfam" id="PF07516">
    <property type="entry name" value="SecA_SW"/>
    <property type="match status" value="1"/>
</dbReference>
<name>A0ABX1KCU3_9MICO</name>
<comment type="similarity">
    <text evidence="2 11 12">Belongs to the SecA family.</text>
</comment>
<dbReference type="PANTHER" id="PTHR30612">
    <property type="entry name" value="SECA INNER MEMBRANE COMPONENT OF SEC PROTEIN SECRETION SYSTEM"/>
    <property type="match status" value="1"/>
</dbReference>
<dbReference type="EC" id="7.4.2.8" evidence="11"/>
<comment type="catalytic activity">
    <reaction evidence="11">
        <text>ATP + H2O + cellular proteinSide 1 = ADP + phosphate + cellular proteinSide 2.</text>
        <dbReference type="EC" id="7.4.2.8"/>
    </reaction>
</comment>
<dbReference type="PROSITE" id="PS51196">
    <property type="entry name" value="SECA_MOTOR_DEAD"/>
    <property type="match status" value="1"/>
</dbReference>
<comment type="subcellular location">
    <subcellularLocation>
        <location evidence="11">Cell membrane</location>
        <topology evidence="11">Peripheral membrane protein</topology>
        <orientation evidence="11">Cytoplasmic side</orientation>
    </subcellularLocation>
    <subcellularLocation>
        <location evidence="11">Cytoplasm</location>
    </subcellularLocation>
    <subcellularLocation>
        <location evidence="1">Membrane</location>
        <topology evidence="1">Peripheral membrane protein</topology>
    </subcellularLocation>
    <text evidence="11">Distribution is 50-50.</text>
</comment>
<dbReference type="CDD" id="cd18803">
    <property type="entry name" value="SF2_C_secA"/>
    <property type="match status" value="1"/>
</dbReference>
<keyword evidence="11" id="KW-0963">Cytoplasm</keyword>
<dbReference type="InterPro" id="IPR014018">
    <property type="entry name" value="SecA_motor_DEAD"/>
</dbReference>
<protein>
    <recommendedName>
        <fullName evidence="11 12">Protein translocase subunit SecA</fullName>
        <ecNumber evidence="11">7.4.2.8</ecNumber>
    </recommendedName>
</protein>
<keyword evidence="9 11" id="KW-0811">Translocation</keyword>
<evidence type="ECO:0000259" key="15">
    <source>
        <dbReference type="PROSITE" id="PS51196"/>
    </source>
</evidence>
<evidence type="ECO:0000256" key="5">
    <source>
        <dbReference type="ARBA" id="ARBA00022741"/>
    </source>
</evidence>
<keyword evidence="10 11" id="KW-0472">Membrane</keyword>
<dbReference type="PROSITE" id="PS01312">
    <property type="entry name" value="SECA"/>
    <property type="match status" value="1"/>
</dbReference>
<keyword evidence="4 11" id="KW-1003">Cell membrane</keyword>
<evidence type="ECO:0000256" key="11">
    <source>
        <dbReference type="HAMAP-Rule" id="MF_01382"/>
    </source>
</evidence>
<evidence type="ECO:0000256" key="1">
    <source>
        <dbReference type="ARBA" id="ARBA00004170"/>
    </source>
</evidence>
<evidence type="ECO:0000259" key="14">
    <source>
        <dbReference type="PROSITE" id="PS51192"/>
    </source>
</evidence>
<dbReference type="InterPro" id="IPR036266">
    <property type="entry name" value="SecA_Wing/Scaffold_sf"/>
</dbReference>
<keyword evidence="5 11" id="KW-0547">Nucleotide-binding</keyword>
<evidence type="ECO:0000256" key="12">
    <source>
        <dbReference type="RuleBase" id="RU003874"/>
    </source>
</evidence>
<evidence type="ECO:0000313" key="17">
    <source>
        <dbReference type="Proteomes" id="UP001429745"/>
    </source>
</evidence>
<evidence type="ECO:0000313" key="16">
    <source>
        <dbReference type="EMBL" id="NLP83874.1"/>
    </source>
</evidence>
<keyword evidence="7 11" id="KW-0653">Protein transport</keyword>
<dbReference type="SUPFAM" id="SSF81767">
    <property type="entry name" value="Pre-protein crosslinking domain of SecA"/>
    <property type="match status" value="1"/>
</dbReference>
<dbReference type="InterPro" id="IPR014001">
    <property type="entry name" value="Helicase_ATP-bd"/>
</dbReference>
<dbReference type="Gene3D" id="3.90.1440.10">
    <property type="entry name" value="SecA, preprotein cross-linking domain"/>
    <property type="match status" value="1"/>
</dbReference>
<keyword evidence="8 11" id="KW-1278">Translocase</keyword>
<evidence type="ECO:0000256" key="8">
    <source>
        <dbReference type="ARBA" id="ARBA00022967"/>
    </source>
</evidence>
<evidence type="ECO:0000256" key="6">
    <source>
        <dbReference type="ARBA" id="ARBA00022840"/>
    </source>
</evidence>
<proteinExistence type="inferred from homology"/>
<dbReference type="HAMAP" id="MF_01382">
    <property type="entry name" value="SecA"/>
    <property type="match status" value="1"/>
</dbReference>
<dbReference type="InterPro" id="IPR011116">
    <property type="entry name" value="SecA_Wing/Scaffold"/>
</dbReference>
<evidence type="ECO:0000256" key="4">
    <source>
        <dbReference type="ARBA" id="ARBA00022475"/>
    </source>
</evidence>
<evidence type="ECO:0000256" key="7">
    <source>
        <dbReference type="ARBA" id="ARBA00022927"/>
    </source>
</evidence>
<feature type="binding site" evidence="11">
    <location>
        <position position="494"/>
    </location>
    <ligand>
        <name>ATP</name>
        <dbReference type="ChEBI" id="CHEBI:30616"/>
    </ligand>
</feature>
<dbReference type="Gene3D" id="1.10.3060.10">
    <property type="entry name" value="Helical scaffold and wing domains of SecA"/>
    <property type="match status" value="1"/>
</dbReference>
<dbReference type="CDD" id="cd17928">
    <property type="entry name" value="DEXDc_SecA"/>
    <property type="match status" value="1"/>
</dbReference>
<feature type="binding site" evidence="11">
    <location>
        <begin position="104"/>
        <end position="108"/>
    </location>
    <ligand>
        <name>ATP</name>
        <dbReference type="ChEBI" id="CHEBI:30616"/>
    </ligand>
</feature>
<dbReference type="SMART" id="SM00958">
    <property type="entry name" value="SecA_PP_bind"/>
    <property type="match status" value="1"/>
</dbReference>
<dbReference type="EMBL" id="JABACI010000002">
    <property type="protein sequence ID" value="NLP83874.1"/>
    <property type="molecule type" value="Genomic_DNA"/>
</dbReference>
<feature type="compositionally biased region" description="Low complexity" evidence="13">
    <location>
        <begin position="880"/>
        <end position="934"/>
    </location>
</feature>
<keyword evidence="17" id="KW-1185">Reference proteome</keyword>
<feature type="domain" description="SecA family profile" evidence="15">
    <location>
        <begin position="2"/>
        <end position="616"/>
    </location>
</feature>
<comment type="caution">
    <text evidence="16">The sequence shown here is derived from an EMBL/GenBank/DDBJ whole genome shotgun (WGS) entry which is preliminary data.</text>
</comment>
<gene>
    <name evidence="11 16" type="primary">secA</name>
    <name evidence="16" type="ORF">HF576_08445</name>
</gene>
<evidence type="ECO:0000256" key="2">
    <source>
        <dbReference type="ARBA" id="ARBA00007650"/>
    </source>
</evidence>
<sequence length="945" mass="105024">MANPLEKLLRAGEGRILRRLQQVVKAVNALEEDYEHLSDEELRGETAELRARFEAGETLDQLMPEAFAAVREAAKRTLGQRAYDVQLMGGAALHLGNIAEMKTGEGKTLTAAFPVYLNAIAGQGVHVITVNDYLASYQSELMGRIYRAVGMTTGTIVAGQTPEVRREQYNADITYGTNNEFGFDYLRDNMAWRKEDLVQRGHYFAIVDEVDSILIDEARTPLIISGPSSGEANRWFVEFAKIAKTLEVGVDYEVDEKKRTIGVLEPGIEKVEDYLGIDNLYESANTPLISFLNNSIKALALFKRDSDYVVMNDEVMIVDEHTGRILVGRRYNEGIHQAIEAKEAVPVKAENQTLATVTLQNYFRLYEKLAGMTGTAETEAAEFMSTYKLGVVPIPTNKPMIRKDMPDLVYKNEQAKFDQVVEDIARRHESGQPVLVGTVSVEKSEYLSRLLAKKGIKHEVLNAKNHAREAEIVARAGRLGAVTVATNMAGRGTDIMLGGNAEFLAVQEMKAKGLDPVETPEEYEAAWDAVYEGTRDKVAEEATKVVEAGGLYVLGTERHESRRIDNQLRGRSGRQGDPGESRFYLSLTDDLMRLFQSGAAEAILARTNFPDDVAIESGMVSRAIKSAQSQVEARNAEIRKNVLKYDDVLNRQREAIYSDRRHILQGDDIADRVQHFIEDAINAVIDDHTGSGHSENWDFDALWTELKTLYPVGVTIDEVVAEASGRRGGITSEGLKREILSDARIAYDKREETLGTAATRELERRVVLQVLDRRWRDHLYEMDYLKDGIGLRAMAQRDPLIEYQREGYQMFQAMMGQIKEESVGYLYNLEVEVRRAGEGEAAQVEAKGLGAEQVEGQRLQYSASNDAGEVEVRNDRGQVQQAATTRLRQAAAAAAATPAQAPAQAAPAAEAQRGAFGQRTDAAAQPPQQAPQNRAQRRAAEQRKK</sequence>
<dbReference type="PANTHER" id="PTHR30612:SF0">
    <property type="entry name" value="CHLOROPLAST PROTEIN-TRANSPORTING ATPASE"/>
    <property type="match status" value="1"/>
</dbReference>
<accession>A0ABX1KCU3</accession>
<keyword evidence="6 11" id="KW-0067">ATP-binding</keyword>
<comment type="subunit">
    <text evidence="11">Monomer and homodimer. Part of the essential Sec protein translocation apparatus which comprises SecA, SecYEG and auxiliary proteins SecDF. Other proteins may also be involved.</text>
</comment>
<evidence type="ECO:0000256" key="10">
    <source>
        <dbReference type="ARBA" id="ARBA00023136"/>
    </source>
</evidence>
<evidence type="ECO:0000256" key="3">
    <source>
        <dbReference type="ARBA" id="ARBA00022448"/>
    </source>
</evidence>
<feature type="binding site" evidence="11">
    <location>
        <position position="86"/>
    </location>
    <ligand>
        <name>ATP</name>
        <dbReference type="ChEBI" id="CHEBI:30616"/>
    </ligand>
</feature>
<reference evidence="16 17" key="1">
    <citation type="submission" date="2020-04" db="EMBL/GenBank/DDBJ databases">
        <title>CFH 90308 Microbacterium sp.</title>
        <authorList>
            <person name="Nie G."/>
            <person name="Ming H."/>
            <person name="Xia T."/>
        </authorList>
    </citation>
    <scope>NUCLEOTIDE SEQUENCE [LARGE SCALE GENOMIC DNA]</scope>
    <source>
        <strain evidence="16 17">CFH 90308</strain>
    </source>
</reference>
<dbReference type="Pfam" id="PF21090">
    <property type="entry name" value="P-loop_SecA"/>
    <property type="match status" value="1"/>
</dbReference>
<dbReference type="SMART" id="SM00957">
    <property type="entry name" value="SecA_DEAD"/>
    <property type="match status" value="1"/>
</dbReference>
<dbReference type="NCBIfam" id="TIGR00963">
    <property type="entry name" value="secA"/>
    <property type="match status" value="1"/>
</dbReference>
<dbReference type="RefSeq" id="WP_168912361.1">
    <property type="nucleotide sequence ID" value="NZ_JABACI010000002.1"/>
</dbReference>
<dbReference type="InterPro" id="IPR027417">
    <property type="entry name" value="P-loop_NTPase"/>
</dbReference>
<dbReference type="Pfam" id="PF07517">
    <property type="entry name" value="SecA_DEAD"/>
    <property type="match status" value="1"/>
</dbReference>
<dbReference type="InterPro" id="IPR036670">
    <property type="entry name" value="SecA_X-link_sf"/>
</dbReference>
<dbReference type="InterPro" id="IPR011130">
    <property type="entry name" value="SecA_preprotein_X-link_dom"/>
</dbReference>
<comment type="function">
    <text evidence="11">Part of the Sec protein translocase complex. Interacts with the SecYEG preprotein conducting channel. Has a central role in coupling the hydrolysis of ATP to the transfer of proteins into and across the cell membrane, serving as an ATP-driven molecular motor driving the stepwise translocation of polypeptide chains across the membrane.</text>
</comment>
<dbReference type="NCBIfam" id="NF009538">
    <property type="entry name" value="PRK12904.1"/>
    <property type="match status" value="1"/>
</dbReference>
<dbReference type="SUPFAM" id="SSF81886">
    <property type="entry name" value="Helical scaffold and wing domains of SecA"/>
    <property type="match status" value="1"/>
</dbReference>
<feature type="region of interest" description="Disordered" evidence="13">
    <location>
        <begin position="865"/>
        <end position="945"/>
    </location>
</feature>
<dbReference type="Gene3D" id="3.40.50.300">
    <property type="entry name" value="P-loop containing nucleotide triphosphate hydrolases"/>
    <property type="match status" value="2"/>
</dbReference>
<feature type="domain" description="Helicase ATP-binding" evidence="14">
    <location>
        <begin position="88"/>
        <end position="246"/>
    </location>
</feature>
<dbReference type="InterPro" id="IPR020937">
    <property type="entry name" value="SecA_CS"/>
</dbReference>
<organism evidence="16 17">
    <name type="scientific">Microbacterium salsuginis</name>
    <dbReference type="NCBI Taxonomy" id="2722803"/>
    <lineage>
        <taxon>Bacteria</taxon>
        <taxon>Bacillati</taxon>
        <taxon>Actinomycetota</taxon>
        <taxon>Actinomycetes</taxon>
        <taxon>Micrococcales</taxon>
        <taxon>Microbacteriaceae</taxon>
        <taxon>Microbacterium</taxon>
    </lineage>
</organism>
<dbReference type="InterPro" id="IPR000185">
    <property type="entry name" value="SecA"/>
</dbReference>
<dbReference type="PROSITE" id="PS51192">
    <property type="entry name" value="HELICASE_ATP_BIND_1"/>
    <property type="match status" value="1"/>
</dbReference>
<dbReference type="InterPro" id="IPR044722">
    <property type="entry name" value="SecA_SF2_C"/>
</dbReference>
<evidence type="ECO:0000256" key="13">
    <source>
        <dbReference type="SAM" id="MobiDB-lite"/>
    </source>
</evidence>
<keyword evidence="3 11" id="KW-0813">Transport</keyword>
<dbReference type="Proteomes" id="UP001429745">
    <property type="component" value="Unassembled WGS sequence"/>
</dbReference>
<evidence type="ECO:0000256" key="9">
    <source>
        <dbReference type="ARBA" id="ARBA00023010"/>
    </source>
</evidence>
<dbReference type="PRINTS" id="PR00906">
    <property type="entry name" value="SECA"/>
</dbReference>
<dbReference type="SUPFAM" id="SSF52540">
    <property type="entry name" value="P-loop containing nucleoside triphosphate hydrolases"/>
    <property type="match status" value="2"/>
</dbReference>
<dbReference type="Pfam" id="PF01043">
    <property type="entry name" value="SecA_PP_bind"/>
    <property type="match status" value="1"/>
</dbReference>